<dbReference type="GO" id="GO:0005829">
    <property type="term" value="C:cytosol"/>
    <property type="evidence" value="ECO:0007669"/>
    <property type="project" value="TreeGrafter"/>
</dbReference>
<dbReference type="EMBL" id="WUUL01000002">
    <property type="protein sequence ID" value="MXQ52815.1"/>
    <property type="molecule type" value="Genomic_DNA"/>
</dbReference>
<dbReference type="PANTHER" id="PTHR43814">
    <property type="entry name" value="ARGININOSUCCINATE LYASE"/>
    <property type="match status" value="1"/>
</dbReference>
<dbReference type="EC" id="4.3.2.1" evidence="2 6"/>
<proteinExistence type="inferred from homology"/>
<sequence>MKLWGGRFTKSTDQLALEFQASISFDQKLVIEDIVGSIVHVEMLGAQEILTEEETKTIRDGLIMLLEKAKSGELIYTVEHEDIHMNIEKMLIDLVGPVGGKLHTGRSRNDQSALDVHLYTRRKTAELVESVVALSEAIIKQAENNVDTLLPGYTHLQRAQPVRFAHHLLAYASMLERDMGRLVDSYKRTDTCPLGAGAIAGTTFPIDRQYVQKRLHFANIYENSMDAVSDRDYIVELISALSLIMVHLSRLAEELILWSSEEFQYVELDDAYCTGSSMMPQKKNPDIPELVRGKSGRVFGSLVGLLTMLKALPLSFNKDMQEDKEALFDAVETSENCLVLMRDVIETMTVKKENMLKNIQQSYSNATDLADYLAAKGIPFREAHEITGKTVLYAISQQKYLLELSLEEYQQFSPIVQEDLYEFLAEEQVVEARKSEGGTAKIQVEKQIKQRAEYVDNIKKWLKTVQATQELIAF</sequence>
<dbReference type="PRINTS" id="PR00145">
    <property type="entry name" value="ARGSUCLYASE"/>
</dbReference>
<dbReference type="InterPro" id="IPR022761">
    <property type="entry name" value="Fumarate_lyase_N"/>
</dbReference>
<comment type="catalytic activity">
    <reaction evidence="6">
        <text>2-(N(omega)-L-arginino)succinate = fumarate + L-arginine</text>
        <dbReference type="Rhea" id="RHEA:24020"/>
        <dbReference type="ChEBI" id="CHEBI:29806"/>
        <dbReference type="ChEBI" id="CHEBI:32682"/>
        <dbReference type="ChEBI" id="CHEBI:57472"/>
        <dbReference type="EC" id="4.3.2.1"/>
    </reaction>
</comment>
<organism evidence="9 10">
    <name type="scientific">Shimazuella alba</name>
    <dbReference type="NCBI Taxonomy" id="2690964"/>
    <lineage>
        <taxon>Bacteria</taxon>
        <taxon>Bacillati</taxon>
        <taxon>Bacillota</taxon>
        <taxon>Bacilli</taxon>
        <taxon>Bacillales</taxon>
        <taxon>Thermoactinomycetaceae</taxon>
        <taxon>Shimazuella</taxon>
    </lineage>
</organism>
<protein>
    <recommendedName>
        <fullName evidence="2 6">Argininosuccinate lyase</fullName>
        <shortName evidence="6">ASAL</shortName>
        <ecNumber evidence="2 6">4.3.2.1</ecNumber>
    </recommendedName>
    <alternativeName>
        <fullName evidence="6">Arginosuccinase</fullName>
    </alternativeName>
</protein>
<dbReference type="InterPro" id="IPR008948">
    <property type="entry name" value="L-Aspartase-like"/>
</dbReference>
<dbReference type="Gene3D" id="1.10.275.10">
    <property type="entry name" value="Fumarase/aspartase (N-terminal domain)"/>
    <property type="match status" value="1"/>
</dbReference>
<dbReference type="FunFam" id="1.10.40.30:FF:000001">
    <property type="entry name" value="Argininosuccinate lyase"/>
    <property type="match status" value="1"/>
</dbReference>
<keyword evidence="3 6" id="KW-0055">Arginine biosynthesis</keyword>
<dbReference type="PANTHER" id="PTHR43814:SF1">
    <property type="entry name" value="ARGININOSUCCINATE LYASE"/>
    <property type="match status" value="1"/>
</dbReference>
<dbReference type="InterPro" id="IPR024083">
    <property type="entry name" value="Fumarase/histidase_N"/>
</dbReference>
<dbReference type="UniPathway" id="UPA00068">
    <property type="reaction ID" value="UER00114"/>
</dbReference>
<evidence type="ECO:0000313" key="9">
    <source>
        <dbReference type="EMBL" id="MXQ52815.1"/>
    </source>
</evidence>
<dbReference type="Proteomes" id="UP000430692">
    <property type="component" value="Unassembled WGS sequence"/>
</dbReference>
<feature type="domain" description="Argininosuccinate lyase C-terminal" evidence="8">
    <location>
        <begin position="363"/>
        <end position="431"/>
    </location>
</feature>
<evidence type="ECO:0000259" key="8">
    <source>
        <dbReference type="Pfam" id="PF14698"/>
    </source>
</evidence>
<dbReference type="NCBIfam" id="TIGR00838">
    <property type="entry name" value="argH"/>
    <property type="match status" value="1"/>
</dbReference>
<evidence type="ECO:0000256" key="4">
    <source>
        <dbReference type="ARBA" id="ARBA00022605"/>
    </source>
</evidence>
<comment type="subcellular location">
    <subcellularLocation>
        <location evidence="6">Cytoplasm</location>
    </subcellularLocation>
</comment>
<dbReference type="GO" id="GO:0042450">
    <property type="term" value="P:L-arginine biosynthetic process via ornithine"/>
    <property type="evidence" value="ECO:0007669"/>
    <property type="project" value="UniProtKB-UniRule"/>
</dbReference>
<keyword evidence="5 6" id="KW-0456">Lyase</keyword>
<comment type="similarity">
    <text evidence="6">Belongs to the lyase 1 family. Argininosuccinate lyase subfamily.</text>
</comment>
<dbReference type="SUPFAM" id="SSF48557">
    <property type="entry name" value="L-aspartase-like"/>
    <property type="match status" value="1"/>
</dbReference>
<evidence type="ECO:0000256" key="3">
    <source>
        <dbReference type="ARBA" id="ARBA00022571"/>
    </source>
</evidence>
<keyword evidence="4 6" id="KW-0028">Amino-acid biosynthesis</keyword>
<evidence type="ECO:0000256" key="1">
    <source>
        <dbReference type="ARBA" id="ARBA00004941"/>
    </source>
</evidence>
<dbReference type="Pfam" id="PF00206">
    <property type="entry name" value="Lyase_1"/>
    <property type="match status" value="1"/>
</dbReference>
<gene>
    <name evidence="6 9" type="primary">argH</name>
    <name evidence="9" type="ORF">GSM42_03525</name>
</gene>
<dbReference type="InterPro" id="IPR029419">
    <property type="entry name" value="Arg_succ_lyase_C"/>
</dbReference>
<reference evidence="9 10" key="1">
    <citation type="submission" date="2019-12" db="EMBL/GenBank/DDBJ databases">
        <title>Whole-genome analyses of novel actinobacteria.</title>
        <authorList>
            <person name="Sahin N."/>
            <person name="Saygin H."/>
        </authorList>
    </citation>
    <scope>NUCLEOTIDE SEQUENCE [LARGE SCALE GENOMIC DNA]</scope>
    <source>
        <strain evidence="9 10">KC615</strain>
    </source>
</reference>
<comment type="caution">
    <text evidence="9">The sequence shown here is derived from an EMBL/GenBank/DDBJ whole genome shotgun (WGS) entry which is preliminary data.</text>
</comment>
<dbReference type="Gene3D" id="1.20.200.10">
    <property type="entry name" value="Fumarase/aspartase (Central domain)"/>
    <property type="match status" value="1"/>
</dbReference>
<dbReference type="InterPro" id="IPR009049">
    <property type="entry name" value="Argininosuccinate_lyase"/>
</dbReference>
<dbReference type="RefSeq" id="WP_160800091.1">
    <property type="nucleotide sequence ID" value="NZ_WUUL01000002.1"/>
</dbReference>
<evidence type="ECO:0000256" key="2">
    <source>
        <dbReference type="ARBA" id="ARBA00012338"/>
    </source>
</evidence>
<keyword evidence="6" id="KW-0963">Cytoplasm</keyword>
<comment type="pathway">
    <text evidence="1 6">Amino-acid biosynthesis; L-arginine biosynthesis; L-arginine from L-ornithine and carbamoyl phosphate: step 3/3.</text>
</comment>
<accession>A0A6I4VRC1</accession>
<dbReference type="FunFam" id="1.20.200.10:FF:000002">
    <property type="entry name" value="Argininosuccinate lyase"/>
    <property type="match status" value="1"/>
</dbReference>
<dbReference type="HAMAP" id="MF_00006">
    <property type="entry name" value="Arg_succ_lyase"/>
    <property type="match status" value="1"/>
</dbReference>
<dbReference type="Pfam" id="PF14698">
    <property type="entry name" value="ASL_C2"/>
    <property type="match status" value="1"/>
</dbReference>
<dbReference type="Gene3D" id="1.10.40.30">
    <property type="entry name" value="Fumarase/aspartase (C-terminal domain)"/>
    <property type="match status" value="1"/>
</dbReference>
<dbReference type="PROSITE" id="PS00163">
    <property type="entry name" value="FUMARATE_LYASES"/>
    <property type="match status" value="1"/>
</dbReference>
<dbReference type="PRINTS" id="PR00149">
    <property type="entry name" value="FUMRATELYASE"/>
</dbReference>
<dbReference type="CDD" id="cd01359">
    <property type="entry name" value="Argininosuccinate_lyase"/>
    <property type="match status" value="1"/>
</dbReference>
<dbReference type="AlphaFoldDB" id="A0A6I4VRC1"/>
<feature type="domain" description="Fumarate lyase N-terminal" evidence="7">
    <location>
        <begin position="6"/>
        <end position="300"/>
    </location>
</feature>
<name>A0A6I4VRC1_9BACL</name>
<evidence type="ECO:0000259" key="7">
    <source>
        <dbReference type="Pfam" id="PF00206"/>
    </source>
</evidence>
<dbReference type="InterPro" id="IPR020557">
    <property type="entry name" value="Fumarate_lyase_CS"/>
</dbReference>
<evidence type="ECO:0000256" key="6">
    <source>
        <dbReference type="HAMAP-Rule" id="MF_00006"/>
    </source>
</evidence>
<evidence type="ECO:0000313" key="10">
    <source>
        <dbReference type="Proteomes" id="UP000430692"/>
    </source>
</evidence>
<keyword evidence="10" id="KW-1185">Reference proteome</keyword>
<dbReference type="GO" id="GO:0004056">
    <property type="term" value="F:argininosuccinate lyase activity"/>
    <property type="evidence" value="ECO:0007669"/>
    <property type="project" value="UniProtKB-UniRule"/>
</dbReference>
<dbReference type="InterPro" id="IPR000362">
    <property type="entry name" value="Fumarate_lyase_fam"/>
</dbReference>
<evidence type="ECO:0000256" key="5">
    <source>
        <dbReference type="ARBA" id="ARBA00023239"/>
    </source>
</evidence>